<feature type="transmembrane region" description="Helical" evidence="10">
    <location>
        <begin position="227"/>
        <end position="249"/>
    </location>
</feature>
<dbReference type="OMA" id="NYFYKAY"/>
<keyword evidence="12" id="KW-1185">Reference proteome</keyword>
<protein>
    <recommendedName>
        <fullName evidence="10">Elongation of very long chain fatty acids protein</fullName>
        <ecNumber evidence="10">2.3.1.199</ecNumber>
    </recommendedName>
    <alternativeName>
        <fullName evidence="10">Very-long-chain 3-oxoacyl-CoA synthase</fullName>
    </alternativeName>
</protein>
<dbReference type="GO" id="GO:0042761">
    <property type="term" value="P:very long-chain fatty acid biosynthetic process"/>
    <property type="evidence" value="ECO:0007669"/>
    <property type="project" value="TreeGrafter"/>
</dbReference>
<evidence type="ECO:0000256" key="3">
    <source>
        <dbReference type="ARBA" id="ARBA00022679"/>
    </source>
</evidence>
<dbReference type="GO" id="GO:0019367">
    <property type="term" value="P:fatty acid elongation, saturated fatty acid"/>
    <property type="evidence" value="ECO:0007669"/>
    <property type="project" value="TreeGrafter"/>
</dbReference>
<keyword evidence="7 10" id="KW-0443">Lipid metabolism</keyword>
<keyword evidence="6 10" id="KW-1133">Transmembrane helix</keyword>
<keyword evidence="2 10" id="KW-0444">Lipid biosynthesis</keyword>
<dbReference type="PANTHER" id="PTHR11157:SF17">
    <property type="entry name" value="ELONGATION OF VERY LONG CHAIN FATTY ACIDS PROTEIN 6"/>
    <property type="match status" value="1"/>
</dbReference>
<evidence type="ECO:0000256" key="9">
    <source>
        <dbReference type="ARBA" id="ARBA00023160"/>
    </source>
</evidence>
<comment type="catalytic activity">
    <reaction evidence="10">
        <text>a very-long-chain acyl-CoA + malonyl-CoA + H(+) = a very-long-chain 3-oxoacyl-CoA + CO2 + CoA</text>
        <dbReference type="Rhea" id="RHEA:32727"/>
        <dbReference type="ChEBI" id="CHEBI:15378"/>
        <dbReference type="ChEBI" id="CHEBI:16526"/>
        <dbReference type="ChEBI" id="CHEBI:57287"/>
        <dbReference type="ChEBI" id="CHEBI:57384"/>
        <dbReference type="ChEBI" id="CHEBI:90725"/>
        <dbReference type="ChEBI" id="CHEBI:90736"/>
        <dbReference type="EC" id="2.3.1.199"/>
    </reaction>
</comment>
<dbReference type="GO" id="GO:0030148">
    <property type="term" value="P:sphingolipid biosynthetic process"/>
    <property type="evidence" value="ECO:0007669"/>
    <property type="project" value="TreeGrafter"/>
</dbReference>
<evidence type="ECO:0000313" key="12">
    <source>
        <dbReference type="Proteomes" id="UP001142055"/>
    </source>
</evidence>
<comment type="subcellular location">
    <subcellularLocation>
        <location evidence="1">Membrane</location>
        <topology evidence="1">Multi-pass membrane protein</topology>
    </subcellularLocation>
</comment>
<dbReference type="EC" id="2.3.1.199" evidence="10"/>
<feature type="transmembrane region" description="Helical" evidence="10">
    <location>
        <begin position="185"/>
        <end position="207"/>
    </location>
</feature>
<feature type="transmembrane region" description="Helical" evidence="10">
    <location>
        <begin position="146"/>
        <end position="164"/>
    </location>
</feature>
<keyword evidence="8 10" id="KW-0472">Membrane</keyword>
<evidence type="ECO:0000256" key="1">
    <source>
        <dbReference type="ARBA" id="ARBA00004141"/>
    </source>
</evidence>
<dbReference type="EMBL" id="JAPWDV010000003">
    <property type="protein sequence ID" value="KAJ6218273.1"/>
    <property type="molecule type" value="Genomic_DNA"/>
</dbReference>
<dbReference type="GO" id="GO:0009922">
    <property type="term" value="F:fatty acid elongase activity"/>
    <property type="evidence" value="ECO:0007669"/>
    <property type="project" value="UniProtKB-EC"/>
</dbReference>
<dbReference type="PANTHER" id="PTHR11157">
    <property type="entry name" value="FATTY ACID ACYL TRANSFERASE-RELATED"/>
    <property type="match status" value="1"/>
</dbReference>
<evidence type="ECO:0000256" key="6">
    <source>
        <dbReference type="ARBA" id="ARBA00022989"/>
    </source>
</evidence>
<accession>A0A9Q0RJQ3</accession>
<dbReference type="AlphaFoldDB" id="A0A9Q0RJQ3"/>
<keyword evidence="5 10" id="KW-0276">Fatty acid metabolism</keyword>
<dbReference type="GO" id="GO:0005789">
    <property type="term" value="C:endoplasmic reticulum membrane"/>
    <property type="evidence" value="ECO:0007669"/>
    <property type="project" value="TreeGrafter"/>
</dbReference>
<keyword evidence="4 10" id="KW-0812">Transmembrane</keyword>
<evidence type="ECO:0000256" key="4">
    <source>
        <dbReference type="ARBA" id="ARBA00022692"/>
    </source>
</evidence>
<evidence type="ECO:0000256" key="7">
    <source>
        <dbReference type="ARBA" id="ARBA00023098"/>
    </source>
</evidence>
<evidence type="ECO:0000256" key="2">
    <source>
        <dbReference type="ARBA" id="ARBA00022516"/>
    </source>
</evidence>
<dbReference type="Proteomes" id="UP001142055">
    <property type="component" value="Chromosome 3"/>
</dbReference>
<organism evidence="11 12">
    <name type="scientific">Blomia tropicalis</name>
    <name type="common">Mite</name>
    <dbReference type="NCBI Taxonomy" id="40697"/>
    <lineage>
        <taxon>Eukaryota</taxon>
        <taxon>Metazoa</taxon>
        <taxon>Ecdysozoa</taxon>
        <taxon>Arthropoda</taxon>
        <taxon>Chelicerata</taxon>
        <taxon>Arachnida</taxon>
        <taxon>Acari</taxon>
        <taxon>Acariformes</taxon>
        <taxon>Sarcoptiformes</taxon>
        <taxon>Astigmata</taxon>
        <taxon>Glycyphagoidea</taxon>
        <taxon>Echimyopodidae</taxon>
        <taxon>Blomia</taxon>
    </lineage>
</organism>
<evidence type="ECO:0000256" key="8">
    <source>
        <dbReference type="ARBA" id="ARBA00023136"/>
    </source>
</evidence>
<reference evidence="11" key="1">
    <citation type="submission" date="2022-12" db="EMBL/GenBank/DDBJ databases">
        <title>Genome assemblies of Blomia tropicalis.</title>
        <authorList>
            <person name="Cui Y."/>
        </authorList>
    </citation>
    <scope>NUCLEOTIDE SEQUENCE</scope>
    <source>
        <tissue evidence="11">Adult mites</tissue>
    </source>
</reference>
<keyword evidence="3 10" id="KW-0808">Transferase</keyword>
<feature type="transmembrane region" description="Helical" evidence="10">
    <location>
        <begin position="256"/>
        <end position="274"/>
    </location>
</feature>
<proteinExistence type="inferred from homology"/>
<gene>
    <name evidence="11" type="ORF">RDWZM_009430</name>
</gene>
<keyword evidence="9 10" id="KW-0275">Fatty acid biosynthesis</keyword>
<evidence type="ECO:0000313" key="11">
    <source>
        <dbReference type="EMBL" id="KAJ6218273.1"/>
    </source>
</evidence>
<evidence type="ECO:0000256" key="10">
    <source>
        <dbReference type="RuleBase" id="RU361115"/>
    </source>
</evidence>
<dbReference type="GO" id="GO:0034626">
    <property type="term" value="P:fatty acid elongation, polyunsaturated fatty acid"/>
    <property type="evidence" value="ECO:0007669"/>
    <property type="project" value="TreeGrafter"/>
</dbReference>
<name>A0A9Q0RJQ3_BLOTA</name>
<comment type="caution">
    <text evidence="11">The sequence shown here is derived from an EMBL/GenBank/DDBJ whole genome shotgun (WGS) entry which is preliminary data.</text>
</comment>
<sequence length="399" mass="46081">MYVCNIPNDYYYDVDDDDANRPLVVNSTMRMFKVGHHCHLCGGGGGKEMAERGGRADDVMGLNDDDGGGGVLLFLEMANVQAPHTDTYTIFGFDLPNHRFHNFHILDYKYKWSTDLTKFAGFQNSFAFEDAFVPIGNEVQAITLAYWHYSIYLSAIYLVAIFGIQRLMRDRKPFDLRLPLISWNLILAVFSIVGVYRCLPEFISIIYNEGLPASYTKASYYTDYRLSVWYLFFTLSKAVELIDTLFIVLRKSNLITLHWVHHVLTLIFSWFAFVDVPGTARWMVNMNFCVHSLMYTYYALKAMKFNIPRKVNLTITTLQVAQMFAGLYVNYECLKQKMLGLPVDISYSTASLSFGLYLIFALLFCNFFIRTYILSSKHIRMLSADINHNHYKGFVKKLQ</sequence>
<dbReference type="GO" id="GO:0034625">
    <property type="term" value="P:fatty acid elongation, monounsaturated fatty acid"/>
    <property type="evidence" value="ECO:0007669"/>
    <property type="project" value="TreeGrafter"/>
</dbReference>
<dbReference type="Pfam" id="PF01151">
    <property type="entry name" value="ELO"/>
    <property type="match status" value="1"/>
</dbReference>
<comment type="similarity">
    <text evidence="10">Belongs to the ELO family.</text>
</comment>
<evidence type="ECO:0000256" key="5">
    <source>
        <dbReference type="ARBA" id="ARBA00022832"/>
    </source>
</evidence>
<dbReference type="InterPro" id="IPR002076">
    <property type="entry name" value="ELO_fam"/>
</dbReference>
<feature type="transmembrane region" description="Helical" evidence="10">
    <location>
        <begin position="351"/>
        <end position="373"/>
    </location>
</feature>